<evidence type="ECO:0000313" key="1">
    <source>
        <dbReference type="EMBL" id="RXH67631.1"/>
    </source>
</evidence>
<dbReference type="AlphaFoldDB" id="A0A498HET4"/>
<name>A0A498HET4_MALDO</name>
<reference evidence="1 2" key="1">
    <citation type="submission" date="2018-10" db="EMBL/GenBank/DDBJ databases">
        <title>A high-quality apple genome assembly.</title>
        <authorList>
            <person name="Hu J."/>
        </authorList>
    </citation>
    <scope>NUCLEOTIDE SEQUENCE [LARGE SCALE GENOMIC DNA]</scope>
    <source>
        <strain evidence="2">cv. HFTH1</strain>
        <tissue evidence="1">Young leaf</tissue>
    </source>
</reference>
<proteinExistence type="predicted"/>
<keyword evidence="2" id="KW-1185">Reference proteome</keyword>
<organism evidence="1 2">
    <name type="scientific">Malus domestica</name>
    <name type="common">Apple</name>
    <name type="synonym">Pyrus malus</name>
    <dbReference type="NCBI Taxonomy" id="3750"/>
    <lineage>
        <taxon>Eukaryota</taxon>
        <taxon>Viridiplantae</taxon>
        <taxon>Streptophyta</taxon>
        <taxon>Embryophyta</taxon>
        <taxon>Tracheophyta</taxon>
        <taxon>Spermatophyta</taxon>
        <taxon>Magnoliopsida</taxon>
        <taxon>eudicotyledons</taxon>
        <taxon>Gunneridae</taxon>
        <taxon>Pentapetalae</taxon>
        <taxon>rosids</taxon>
        <taxon>fabids</taxon>
        <taxon>Rosales</taxon>
        <taxon>Rosaceae</taxon>
        <taxon>Amygdaloideae</taxon>
        <taxon>Maleae</taxon>
        <taxon>Malus</taxon>
    </lineage>
</organism>
<protein>
    <submittedName>
        <fullName evidence="1">Uncharacterized protein</fullName>
    </submittedName>
</protein>
<sequence length="68" mass="8363">MPKFCRLYSVRMSSDEHYFFHPRHGVMWLSYILNVPWDALVMDGDQEEDIFDIRVRDAHYWCFTKKMT</sequence>
<gene>
    <name evidence="1" type="ORF">DVH24_027778</name>
</gene>
<evidence type="ECO:0000313" key="2">
    <source>
        <dbReference type="Proteomes" id="UP000290289"/>
    </source>
</evidence>
<dbReference type="EMBL" id="RDQH01000343">
    <property type="protein sequence ID" value="RXH67631.1"/>
    <property type="molecule type" value="Genomic_DNA"/>
</dbReference>
<accession>A0A498HET4</accession>
<comment type="caution">
    <text evidence="1">The sequence shown here is derived from an EMBL/GenBank/DDBJ whole genome shotgun (WGS) entry which is preliminary data.</text>
</comment>
<dbReference type="Proteomes" id="UP000290289">
    <property type="component" value="Chromosome 17"/>
</dbReference>